<feature type="transmembrane region" description="Helical" evidence="8">
    <location>
        <begin position="124"/>
        <end position="146"/>
    </location>
</feature>
<organism evidence="10 11">
    <name type="scientific">Mucilaginibacter rigui</name>
    <dbReference type="NCBI Taxonomy" id="534635"/>
    <lineage>
        <taxon>Bacteria</taxon>
        <taxon>Pseudomonadati</taxon>
        <taxon>Bacteroidota</taxon>
        <taxon>Sphingobacteriia</taxon>
        <taxon>Sphingobacteriales</taxon>
        <taxon>Sphingobacteriaceae</taxon>
        <taxon>Mucilaginibacter</taxon>
    </lineage>
</organism>
<evidence type="ECO:0000256" key="6">
    <source>
        <dbReference type="ARBA" id="ARBA00022989"/>
    </source>
</evidence>
<gene>
    <name evidence="10" type="ORF">IDJ75_13990</name>
</gene>
<feature type="domain" description="Glycosyltransferase RgtA/B/C/D-like" evidence="9">
    <location>
        <begin position="75"/>
        <end position="234"/>
    </location>
</feature>
<keyword evidence="3" id="KW-0328">Glycosyltransferase</keyword>
<evidence type="ECO:0000259" key="9">
    <source>
        <dbReference type="Pfam" id="PF13231"/>
    </source>
</evidence>
<reference evidence="10 11" key="1">
    <citation type="submission" date="2020-09" db="EMBL/GenBank/DDBJ databases">
        <title>Novel species of Mucilaginibacter isolated from a glacier on the Tibetan Plateau.</title>
        <authorList>
            <person name="Liu Q."/>
            <person name="Xin Y.-H."/>
        </authorList>
    </citation>
    <scope>NUCLEOTIDE SEQUENCE [LARGE SCALE GENOMIC DNA]</scope>
    <source>
        <strain evidence="10 11">CGMCC 1.13878</strain>
    </source>
</reference>
<sequence>MSFHHFSNFTTFSKTILNSSMPYKNRRSSYSTFILIFVALKIVLNLFAISNFGFHRDELLHLVLGDHLDWGYKEVPPFIALLAKITLNIFGDSVFAARIFSTIASGFIVWLTGQITAELGGRRFAITLACLALIFAPAFAASGYLFQPVVFDQLWWVVTVWLFIKYLNTATVKYLYWLGVAVGIGMLTKYTMAFFTASLIIGILISRERKLLFNKHVVYSALLAILIFLPNIIWQFVHHLPVIHHMKELRETQLDYIHPSDFIKQQLLVNGPALFVWLAGFISLLFSFRLRRFRFMAIAYVLIFLFLLQMNGKIYYLFGAYPMLFAAGGFTFERILNRKAYILRTATVLLFVVPNVLLLPLVLPILPLNSTVAFIKHTTERYTFLQFLVTWEDQKQHPLTQDYADMLGWDEMAKKVGDTYHALTPEQQKHTQVYADNYGEAGALHHYRKKYKIPDVTSLNSSFQLWAADSLNAHYIIYVDDDDNVERRLSPMLESYRKTGEVLTPLAREKGTRIYLLTNPSPKLNEVYKAELAKKRLQ</sequence>
<dbReference type="EMBL" id="JACWMW010000003">
    <property type="protein sequence ID" value="MBD1386391.1"/>
    <property type="molecule type" value="Genomic_DNA"/>
</dbReference>
<evidence type="ECO:0000256" key="2">
    <source>
        <dbReference type="ARBA" id="ARBA00022475"/>
    </source>
</evidence>
<keyword evidence="6 8" id="KW-1133">Transmembrane helix</keyword>
<feature type="transmembrane region" description="Helical" evidence="8">
    <location>
        <begin position="348"/>
        <end position="366"/>
    </location>
</feature>
<evidence type="ECO:0000256" key="3">
    <source>
        <dbReference type="ARBA" id="ARBA00022676"/>
    </source>
</evidence>
<dbReference type="Proteomes" id="UP000618754">
    <property type="component" value="Unassembled WGS sequence"/>
</dbReference>
<feature type="transmembrane region" description="Helical" evidence="8">
    <location>
        <begin position="30"/>
        <end position="54"/>
    </location>
</feature>
<evidence type="ECO:0000256" key="4">
    <source>
        <dbReference type="ARBA" id="ARBA00022679"/>
    </source>
</evidence>
<dbReference type="PANTHER" id="PTHR33908">
    <property type="entry name" value="MANNOSYLTRANSFERASE YKCB-RELATED"/>
    <property type="match status" value="1"/>
</dbReference>
<proteinExistence type="predicted"/>
<feature type="transmembrane region" description="Helical" evidence="8">
    <location>
        <begin position="174"/>
        <end position="205"/>
    </location>
</feature>
<keyword evidence="5 8" id="KW-0812">Transmembrane</keyword>
<name>A0ABR7X720_9SPHI</name>
<comment type="caution">
    <text evidence="10">The sequence shown here is derived from an EMBL/GenBank/DDBJ whole genome shotgun (WGS) entry which is preliminary data.</text>
</comment>
<dbReference type="PANTHER" id="PTHR33908:SF11">
    <property type="entry name" value="MEMBRANE PROTEIN"/>
    <property type="match status" value="1"/>
</dbReference>
<dbReference type="InterPro" id="IPR050297">
    <property type="entry name" value="LipidA_mod_glycosyltrf_83"/>
</dbReference>
<evidence type="ECO:0000256" key="8">
    <source>
        <dbReference type="SAM" id="Phobius"/>
    </source>
</evidence>
<feature type="transmembrane region" description="Helical" evidence="8">
    <location>
        <begin position="267"/>
        <end position="286"/>
    </location>
</feature>
<feature type="transmembrane region" description="Helical" evidence="8">
    <location>
        <begin position="316"/>
        <end position="336"/>
    </location>
</feature>
<evidence type="ECO:0000256" key="5">
    <source>
        <dbReference type="ARBA" id="ARBA00022692"/>
    </source>
</evidence>
<evidence type="ECO:0000256" key="7">
    <source>
        <dbReference type="ARBA" id="ARBA00023136"/>
    </source>
</evidence>
<dbReference type="Pfam" id="PF13231">
    <property type="entry name" value="PMT_2"/>
    <property type="match status" value="1"/>
</dbReference>
<feature type="transmembrane region" description="Helical" evidence="8">
    <location>
        <begin position="293"/>
        <end position="310"/>
    </location>
</feature>
<feature type="transmembrane region" description="Helical" evidence="8">
    <location>
        <begin position="95"/>
        <end position="112"/>
    </location>
</feature>
<keyword evidence="4" id="KW-0808">Transferase</keyword>
<dbReference type="InterPro" id="IPR038731">
    <property type="entry name" value="RgtA/B/C-like"/>
</dbReference>
<keyword evidence="11" id="KW-1185">Reference proteome</keyword>
<protein>
    <submittedName>
        <fullName evidence="10">Glycosyltransferase family 39 protein</fullName>
    </submittedName>
</protein>
<accession>A0ABR7X720</accession>
<evidence type="ECO:0000256" key="1">
    <source>
        <dbReference type="ARBA" id="ARBA00004651"/>
    </source>
</evidence>
<keyword evidence="2" id="KW-1003">Cell membrane</keyword>
<comment type="subcellular location">
    <subcellularLocation>
        <location evidence="1">Cell membrane</location>
        <topology evidence="1">Multi-pass membrane protein</topology>
    </subcellularLocation>
</comment>
<evidence type="ECO:0000313" key="11">
    <source>
        <dbReference type="Proteomes" id="UP000618754"/>
    </source>
</evidence>
<evidence type="ECO:0000313" key="10">
    <source>
        <dbReference type="EMBL" id="MBD1386391.1"/>
    </source>
</evidence>
<keyword evidence="7 8" id="KW-0472">Membrane</keyword>
<feature type="transmembrane region" description="Helical" evidence="8">
    <location>
        <begin position="217"/>
        <end position="237"/>
    </location>
</feature>